<dbReference type="AlphaFoldDB" id="B6IKG4"/>
<keyword evidence="3" id="KW-1185">Reference proteome</keyword>
<dbReference type="CTD" id="68919044"/>
<proteinExistence type="predicted"/>
<feature type="region of interest" description="Disordered" evidence="1">
    <location>
        <begin position="36"/>
        <end position="55"/>
    </location>
</feature>
<name>B6IKG4_CAEBR</name>
<sequence length="114" mass="12448">MSSQKTPTGSELNEVEQKKVTKKMISNFILAPYEKNLLSSGTPTPKAGENGFELNESGTRFSFSKEASTQNPFPDGLPHADINGAIRSFDLEENDAIELKDAPKTASWRAKDGD</sequence>
<reference evidence="2 3" key="2">
    <citation type="journal article" date="2011" name="PLoS Genet.">
        <title>Caenorhabditis briggsae recombinant inbred line genotypes reveal inter-strain incompatibility and the evolution of recombination.</title>
        <authorList>
            <person name="Ross J.A."/>
            <person name="Koboldt D.C."/>
            <person name="Staisch J.E."/>
            <person name="Chamberlin H.M."/>
            <person name="Gupta B.P."/>
            <person name="Miller R.D."/>
            <person name="Baird S.E."/>
            <person name="Haag E.S."/>
        </authorList>
    </citation>
    <scope>NUCLEOTIDE SEQUENCE [LARGE SCALE GENOMIC DNA]</scope>
    <source>
        <strain evidence="2 3">AF16</strain>
    </source>
</reference>
<evidence type="ECO:0000256" key="1">
    <source>
        <dbReference type="SAM" id="MobiDB-lite"/>
    </source>
</evidence>
<dbReference type="EMBL" id="HE601483">
    <property type="protein sequence ID" value="CAS00394.1"/>
    <property type="molecule type" value="Genomic_DNA"/>
</dbReference>
<dbReference type="GeneID" id="68919044"/>
<dbReference type="HOGENOM" id="CLU_2123273_0_0_1"/>
<dbReference type="KEGG" id="cbr:CBG_27594"/>
<gene>
    <name evidence="2 4" type="ORF">CBG27594</name>
    <name evidence="2" type="ORF">CBG_27594</name>
</gene>
<evidence type="ECO:0000313" key="4">
    <source>
        <dbReference type="WormBase" id="CBG27594"/>
    </source>
</evidence>
<reference evidence="2 3" key="1">
    <citation type="journal article" date="2003" name="PLoS Biol.">
        <title>The genome sequence of Caenorhabditis briggsae: a platform for comparative genomics.</title>
        <authorList>
            <person name="Stein L.D."/>
            <person name="Bao Z."/>
            <person name="Blasiar D."/>
            <person name="Blumenthal T."/>
            <person name="Brent M.R."/>
            <person name="Chen N."/>
            <person name="Chinwalla A."/>
            <person name="Clarke L."/>
            <person name="Clee C."/>
            <person name="Coghlan A."/>
            <person name="Coulson A."/>
            <person name="D'Eustachio P."/>
            <person name="Fitch D.H."/>
            <person name="Fulton L.A."/>
            <person name="Fulton R.E."/>
            <person name="Griffiths-Jones S."/>
            <person name="Harris T.W."/>
            <person name="Hillier L.W."/>
            <person name="Kamath R."/>
            <person name="Kuwabara P.E."/>
            <person name="Mardis E.R."/>
            <person name="Marra M.A."/>
            <person name="Miner T.L."/>
            <person name="Minx P."/>
            <person name="Mullikin J.C."/>
            <person name="Plumb R.W."/>
            <person name="Rogers J."/>
            <person name="Schein J.E."/>
            <person name="Sohrmann M."/>
            <person name="Spieth J."/>
            <person name="Stajich J.E."/>
            <person name="Wei C."/>
            <person name="Willey D."/>
            <person name="Wilson R.K."/>
            <person name="Durbin R."/>
            <person name="Waterston R.H."/>
        </authorList>
    </citation>
    <scope>NUCLEOTIDE SEQUENCE [LARGE SCALE GENOMIC DNA]</scope>
    <source>
        <strain evidence="2 3">AF16</strain>
    </source>
</reference>
<dbReference type="WormBase" id="CBG27594">
    <property type="protein sequence ID" value="CBP40551"/>
    <property type="gene ID" value="WBGene00089008"/>
</dbReference>
<dbReference type="Proteomes" id="UP000008549">
    <property type="component" value="Unassembled WGS sequence"/>
</dbReference>
<dbReference type="InParanoid" id="B6IKG4"/>
<evidence type="ECO:0000313" key="2">
    <source>
        <dbReference type="EMBL" id="CAS00394.1"/>
    </source>
</evidence>
<dbReference type="RefSeq" id="XP_045099953.1">
    <property type="nucleotide sequence ID" value="XM_045239323.1"/>
</dbReference>
<organism evidence="2 3">
    <name type="scientific">Caenorhabditis briggsae</name>
    <dbReference type="NCBI Taxonomy" id="6238"/>
    <lineage>
        <taxon>Eukaryota</taxon>
        <taxon>Metazoa</taxon>
        <taxon>Ecdysozoa</taxon>
        <taxon>Nematoda</taxon>
        <taxon>Chromadorea</taxon>
        <taxon>Rhabditida</taxon>
        <taxon>Rhabditina</taxon>
        <taxon>Rhabditomorpha</taxon>
        <taxon>Rhabditoidea</taxon>
        <taxon>Rhabditidae</taxon>
        <taxon>Peloderinae</taxon>
        <taxon>Caenorhabditis</taxon>
    </lineage>
</organism>
<evidence type="ECO:0000313" key="3">
    <source>
        <dbReference type="Proteomes" id="UP000008549"/>
    </source>
</evidence>
<accession>B6IKG4</accession>
<protein>
    <submittedName>
        <fullName evidence="2">Protein CBG27594</fullName>
    </submittedName>
</protein>